<sequence>MGSIESETVPTRCTFMVPVYDGEPHSDPSTRAYMAPPMPNRTEHITFPLFDVRSQVLKCESGGDYSKDEQFMASHGFTAVKHTSEIQDGSRFHDVEIMTEVYYREVQELVKQVTGCKEVIVNFSACRGGTAPKTVADQKALIPSNRENTERDSIKMTESWHQPTLGQPIRLAHCDSTALGGRQSLRQWQQDLTDAANRADVIAREDEMGGRHGLSATTKESREAFEEEYNDHVQAKLGPRYASFSIWRPIKTVTRDPLALVPWSEATHHPEMVVEPYDNRNQGYNGDWTRELAMLKIRPECVEKTNTERLKFYYVSEMQPNEVLFVKMFDTEGLGTDAREEVGCLHGSPDLGEAGYGDARESVEVRCIAFW</sequence>
<dbReference type="PANTHER" id="PTHR34598:SF3">
    <property type="entry name" value="OXIDOREDUCTASE AN1597"/>
    <property type="match status" value="1"/>
</dbReference>
<dbReference type="NCBIfam" id="NF041278">
    <property type="entry name" value="CmcJ_NvfI_EfuI"/>
    <property type="match status" value="1"/>
</dbReference>
<dbReference type="PANTHER" id="PTHR34598">
    <property type="entry name" value="BLL6449 PROTEIN"/>
    <property type="match status" value="1"/>
</dbReference>
<evidence type="ECO:0000256" key="1">
    <source>
        <dbReference type="ARBA" id="ARBA00023002"/>
    </source>
</evidence>
<evidence type="ECO:0000313" key="3">
    <source>
        <dbReference type="EMBL" id="KAF7186983.1"/>
    </source>
</evidence>
<dbReference type="EMBL" id="JABCIY010000241">
    <property type="protein sequence ID" value="KAF7186983.1"/>
    <property type="molecule type" value="Genomic_DNA"/>
</dbReference>
<comment type="similarity">
    <text evidence="2">Belongs to the asaB hydroxylase/desaturase family.</text>
</comment>
<dbReference type="Proteomes" id="UP000660729">
    <property type="component" value="Unassembled WGS sequence"/>
</dbReference>
<evidence type="ECO:0000256" key="2">
    <source>
        <dbReference type="ARBA" id="ARBA00023604"/>
    </source>
</evidence>
<gene>
    <name evidence="3" type="ORF">HII31_11592</name>
</gene>
<dbReference type="AlphaFoldDB" id="A0A8H6R9J9"/>
<dbReference type="GO" id="GO:0016491">
    <property type="term" value="F:oxidoreductase activity"/>
    <property type="evidence" value="ECO:0007669"/>
    <property type="project" value="UniProtKB-KW"/>
</dbReference>
<reference evidence="3" key="1">
    <citation type="submission" date="2020-04" db="EMBL/GenBank/DDBJ databases">
        <title>Draft genome resource of the tomato pathogen Pseudocercospora fuligena.</title>
        <authorList>
            <person name="Zaccaron A."/>
        </authorList>
    </citation>
    <scope>NUCLEOTIDE SEQUENCE</scope>
    <source>
        <strain evidence="3">PF001</strain>
    </source>
</reference>
<proteinExistence type="inferred from homology"/>
<accession>A0A8H6R9J9</accession>
<dbReference type="InterPro" id="IPR044053">
    <property type="entry name" value="AsaB-like"/>
</dbReference>
<dbReference type="OrthoDB" id="412788at2759"/>
<name>A0A8H6R9J9_9PEZI</name>
<organism evidence="3 4">
    <name type="scientific">Pseudocercospora fuligena</name>
    <dbReference type="NCBI Taxonomy" id="685502"/>
    <lineage>
        <taxon>Eukaryota</taxon>
        <taxon>Fungi</taxon>
        <taxon>Dikarya</taxon>
        <taxon>Ascomycota</taxon>
        <taxon>Pezizomycotina</taxon>
        <taxon>Dothideomycetes</taxon>
        <taxon>Dothideomycetidae</taxon>
        <taxon>Mycosphaerellales</taxon>
        <taxon>Mycosphaerellaceae</taxon>
        <taxon>Pseudocercospora</taxon>
    </lineage>
</organism>
<evidence type="ECO:0000313" key="4">
    <source>
        <dbReference type="Proteomes" id="UP000660729"/>
    </source>
</evidence>
<keyword evidence="1" id="KW-0560">Oxidoreductase</keyword>
<comment type="caution">
    <text evidence="3">The sequence shown here is derived from an EMBL/GenBank/DDBJ whole genome shotgun (WGS) entry which is preliminary data.</text>
</comment>
<protein>
    <submittedName>
        <fullName evidence="3">Oxidoreductase chyM</fullName>
    </submittedName>
</protein>
<keyword evidence="4" id="KW-1185">Reference proteome</keyword>